<dbReference type="PANTHER" id="PTHR45649:SF11">
    <property type="entry name" value="TRANSPORTER, PUTATIVE (EUROFUNG)-RELATED"/>
    <property type="match status" value="1"/>
</dbReference>
<keyword evidence="2" id="KW-0813">Transport</keyword>
<dbReference type="OrthoDB" id="2417308at2759"/>
<evidence type="ECO:0000313" key="8">
    <source>
        <dbReference type="EMBL" id="ETS05247.1"/>
    </source>
</evidence>
<feature type="transmembrane region" description="Helical" evidence="7">
    <location>
        <begin position="466"/>
        <end position="487"/>
    </location>
</feature>
<dbReference type="HOGENOM" id="CLU_004495_2_4_1"/>
<feature type="transmembrane region" description="Helical" evidence="7">
    <location>
        <begin position="403"/>
        <end position="425"/>
    </location>
</feature>
<feature type="transmembrane region" description="Helical" evidence="7">
    <location>
        <begin position="118"/>
        <end position="142"/>
    </location>
</feature>
<name>A0A024SHI9_HYPJR</name>
<evidence type="ECO:0000256" key="4">
    <source>
        <dbReference type="ARBA" id="ARBA00022989"/>
    </source>
</evidence>
<keyword evidence="5 7" id="KW-0472">Membrane</keyword>
<reference evidence="9" key="1">
    <citation type="journal article" date="2013" name="Ind. Biotechnol.">
        <title>Comparative genomics analysis of Trichoderma reesei strains.</title>
        <authorList>
            <person name="Koike H."/>
            <person name="Aerts A."/>
            <person name="LaButti K."/>
            <person name="Grigoriev I.V."/>
            <person name="Baker S.E."/>
        </authorList>
    </citation>
    <scope>NUCLEOTIDE SEQUENCE [LARGE SCALE GENOMIC DNA]</scope>
    <source>
        <strain evidence="9">ATCC 56765 / BCRC 32924 / NRRL 11460 / Rut C-30</strain>
    </source>
</reference>
<feature type="transmembrane region" description="Helical" evidence="7">
    <location>
        <begin position="231"/>
        <end position="249"/>
    </location>
</feature>
<feature type="transmembrane region" description="Helical" evidence="7">
    <location>
        <begin position="270"/>
        <end position="294"/>
    </location>
</feature>
<dbReference type="Gene3D" id="1.20.1740.10">
    <property type="entry name" value="Amino acid/polyamine transporter I"/>
    <property type="match status" value="1"/>
</dbReference>
<gene>
    <name evidence="8" type="ORF">M419DRAFT_70337</name>
</gene>
<feature type="transmembrane region" description="Helical" evidence="7">
    <location>
        <begin position="322"/>
        <end position="342"/>
    </location>
</feature>
<evidence type="ECO:0000256" key="1">
    <source>
        <dbReference type="ARBA" id="ARBA00004141"/>
    </source>
</evidence>
<evidence type="ECO:0000256" key="2">
    <source>
        <dbReference type="ARBA" id="ARBA00022448"/>
    </source>
</evidence>
<feature type="transmembrane region" description="Helical" evidence="7">
    <location>
        <begin position="437"/>
        <end position="460"/>
    </location>
</feature>
<feature type="transmembrane region" description="Helical" evidence="7">
    <location>
        <begin position="162"/>
        <end position="182"/>
    </location>
</feature>
<evidence type="ECO:0000313" key="9">
    <source>
        <dbReference type="Proteomes" id="UP000024376"/>
    </source>
</evidence>
<dbReference type="Proteomes" id="UP000024376">
    <property type="component" value="Unassembled WGS sequence"/>
</dbReference>
<dbReference type="PIRSF" id="PIRSF006060">
    <property type="entry name" value="AA_transporter"/>
    <property type="match status" value="1"/>
</dbReference>
<dbReference type="EMBL" id="KI911140">
    <property type="protein sequence ID" value="ETS05247.1"/>
    <property type="molecule type" value="Genomic_DNA"/>
</dbReference>
<feature type="transmembrane region" description="Helical" evidence="7">
    <location>
        <begin position="72"/>
        <end position="97"/>
    </location>
</feature>
<dbReference type="InterPro" id="IPR002293">
    <property type="entry name" value="AA/rel_permease1"/>
</dbReference>
<evidence type="ECO:0000256" key="5">
    <source>
        <dbReference type="ARBA" id="ARBA00023136"/>
    </source>
</evidence>
<dbReference type="GO" id="GO:0016020">
    <property type="term" value="C:membrane"/>
    <property type="evidence" value="ECO:0007669"/>
    <property type="project" value="UniProtKB-SubCell"/>
</dbReference>
<feature type="region of interest" description="Disordered" evidence="6">
    <location>
        <begin position="1"/>
        <end position="27"/>
    </location>
</feature>
<feature type="transmembrane region" description="Helical" evidence="7">
    <location>
        <begin position="189"/>
        <end position="211"/>
    </location>
</feature>
<evidence type="ECO:0000256" key="3">
    <source>
        <dbReference type="ARBA" id="ARBA00022692"/>
    </source>
</evidence>
<evidence type="ECO:0000256" key="7">
    <source>
        <dbReference type="SAM" id="Phobius"/>
    </source>
</evidence>
<keyword evidence="4 7" id="KW-1133">Transmembrane helix</keyword>
<organism evidence="8 9">
    <name type="scientific">Hypocrea jecorina (strain ATCC 56765 / BCRC 32924 / NRRL 11460 / Rut C-30)</name>
    <name type="common">Trichoderma reesei</name>
    <dbReference type="NCBI Taxonomy" id="1344414"/>
    <lineage>
        <taxon>Eukaryota</taxon>
        <taxon>Fungi</taxon>
        <taxon>Dikarya</taxon>
        <taxon>Ascomycota</taxon>
        <taxon>Pezizomycotina</taxon>
        <taxon>Sordariomycetes</taxon>
        <taxon>Hypocreomycetidae</taxon>
        <taxon>Hypocreales</taxon>
        <taxon>Hypocreaceae</taxon>
        <taxon>Trichoderma</taxon>
    </lineage>
</organism>
<comment type="subcellular location">
    <subcellularLocation>
        <location evidence="1">Membrane</location>
        <topology evidence="1">Multi-pass membrane protein</topology>
    </subcellularLocation>
</comment>
<sequence length="507" mass="54983">MASNIKSETPPSVSISQSQVEEKLPAHPEEQHLKKRFSLLSVVAFGFTTMNSWVAFASGVAVPLACGGGPGIIYGLVAAAVVMVIINVGFAELASAFPSAGGQYHIVYMTFPPSTRRVAAFFTGWVSVIYIMAGLVSCDLFVAGSILDVVSLWNEDYQPQAWHTYLLHILLCIVAFLVTSWFPSAVGKLGVGITVLSLVGFVASLVTLLTVQEVKQSSDFVFRDYQNVSGWPDGWAIFIGITGCLWAYSGVDAPTHVSEEVPNPSRNVPIAIITTMALGVVTVTAWNIALMFVITDLQALIESGVPILEVYNQALNSKVATTIWAVYYMVMFYDIVLNLFIFSGRTIWSLSRDGGVPYSDYISRLSRASPVRATAVMLVLQMIVGVLYVASSTAYSSFINLNLFALNITVALPQAAVLFRGRGILPERAFSLGRFGYVINAVATLFVAFFSVCFCFPVGYPVTGSSMNYLIVVMAVGLVVTTVAWFAKLRKTFTGPRLESYGDETLH</sequence>
<dbReference type="AlphaFoldDB" id="A0A024SHI9"/>
<feature type="transmembrane region" description="Helical" evidence="7">
    <location>
        <begin position="373"/>
        <end position="391"/>
    </location>
</feature>
<feature type="compositionally biased region" description="Polar residues" evidence="6">
    <location>
        <begin position="1"/>
        <end position="19"/>
    </location>
</feature>
<keyword evidence="3 7" id="KW-0812">Transmembrane</keyword>
<dbReference type="KEGG" id="trr:M419DRAFT_70337"/>
<dbReference type="PANTHER" id="PTHR45649">
    <property type="entry name" value="AMINO-ACID PERMEASE BAT1"/>
    <property type="match status" value="1"/>
</dbReference>
<protein>
    <submittedName>
        <fullName evidence="8">Amino acid transporter</fullName>
    </submittedName>
</protein>
<evidence type="ECO:0000256" key="6">
    <source>
        <dbReference type="SAM" id="MobiDB-lite"/>
    </source>
</evidence>
<dbReference type="Pfam" id="PF13520">
    <property type="entry name" value="AA_permease_2"/>
    <property type="match status" value="1"/>
</dbReference>
<accession>A0A024SHI9</accession>
<dbReference type="GO" id="GO:0022857">
    <property type="term" value="F:transmembrane transporter activity"/>
    <property type="evidence" value="ECO:0007669"/>
    <property type="project" value="InterPro"/>
</dbReference>
<feature type="transmembrane region" description="Helical" evidence="7">
    <location>
        <begin position="37"/>
        <end position="60"/>
    </location>
</feature>
<proteinExistence type="predicted"/>